<sequence>MVNQVLHVQDKIIILRARNGEKRAEVKMIRDEFVKWYSKQKRECHYCGIPEEILIQLPEFQRGKSYQRLEIDRMDNLKSYQLDNITLACPMCNVIKNKLLNVEEMEEIGQKYIKPKWMALYRGIT</sequence>
<name>X1CUW7_9ZZZZ</name>
<proteinExistence type="predicted"/>
<comment type="caution">
    <text evidence="1">The sequence shown here is derived from an EMBL/GenBank/DDBJ whole genome shotgun (WGS) entry which is preliminary data.</text>
</comment>
<dbReference type="EMBL" id="BART01033900">
    <property type="protein sequence ID" value="GAH12301.1"/>
    <property type="molecule type" value="Genomic_DNA"/>
</dbReference>
<evidence type="ECO:0000313" key="1">
    <source>
        <dbReference type="EMBL" id="GAH12301.1"/>
    </source>
</evidence>
<reference evidence="1" key="1">
    <citation type="journal article" date="2014" name="Front. Microbiol.">
        <title>High frequency of phylogenetically diverse reductive dehalogenase-homologous genes in deep subseafloor sedimentary metagenomes.</title>
        <authorList>
            <person name="Kawai M."/>
            <person name="Futagami T."/>
            <person name="Toyoda A."/>
            <person name="Takaki Y."/>
            <person name="Nishi S."/>
            <person name="Hori S."/>
            <person name="Arai W."/>
            <person name="Tsubouchi T."/>
            <person name="Morono Y."/>
            <person name="Uchiyama I."/>
            <person name="Ito T."/>
            <person name="Fujiyama A."/>
            <person name="Inagaki F."/>
            <person name="Takami H."/>
        </authorList>
    </citation>
    <scope>NUCLEOTIDE SEQUENCE</scope>
    <source>
        <strain evidence="1">Expedition CK06-06</strain>
    </source>
</reference>
<organism evidence="1">
    <name type="scientific">marine sediment metagenome</name>
    <dbReference type="NCBI Taxonomy" id="412755"/>
    <lineage>
        <taxon>unclassified sequences</taxon>
        <taxon>metagenomes</taxon>
        <taxon>ecological metagenomes</taxon>
    </lineage>
</organism>
<gene>
    <name evidence="1" type="ORF">S01H4_58097</name>
</gene>
<dbReference type="AlphaFoldDB" id="X1CUW7"/>
<dbReference type="Gene3D" id="3.30.40.220">
    <property type="match status" value="1"/>
</dbReference>
<accession>X1CUW7</accession>
<protein>
    <recommendedName>
        <fullName evidence="2">HNH domain-containing protein</fullName>
    </recommendedName>
</protein>
<evidence type="ECO:0008006" key="2">
    <source>
        <dbReference type="Google" id="ProtNLM"/>
    </source>
</evidence>